<sequence>MHIYKMVITKITVTRWIVAIGIMMNSIRLYNYINFHFIFPVLYKIMCPILGSTLRCDSVNSLNKSAFISGLLFLILDMFTSLSGENYSKIFLKLLPKVCSAQLILHLIAVYYISIWSKEIGSFGHNRLTSYLFQSAVNMCFFAVSWILSILDSNLYISNE</sequence>
<reference evidence="2 3" key="1">
    <citation type="journal article" date="2001" name="Nature">
        <title>The highly reduced genome of an enslaved algal nucleus.</title>
        <authorList>
            <person name="Douglas S."/>
            <person name="Zauner S."/>
            <person name="Fraunholz M."/>
            <person name="Beaton M."/>
            <person name="Penny S."/>
            <person name="Deng L."/>
            <person name="Wu X."/>
            <person name="Reith M."/>
            <person name="Cavalier-Smith T."/>
            <person name="Maier U."/>
        </authorList>
    </citation>
    <scope>NUCLEOTIDE SEQUENCE [LARGE SCALE GENOMIC DNA]</scope>
</reference>
<feature type="transmembrane region" description="Helical" evidence="1">
    <location>
        <begin position="128"/>
        <end position="151"/>
    </location>
</feature>
<evidence type="ECO:0000256" key="1">
    <source>
        <dbReference type="SAM" id="Phobius"/>
    </source>
</evidence>
<dbReference type="RefSeq" id="XP_001713410.1">
    <property type="nucleotide sequence ID" value="XM_001713358.1"/>
</dbReference>
<feature type="transmembrane region" description="Helical" evidence="1">
    <location>
        <begin position="66"/>
        <end position="82"/>
    </location>
</feature>
<geneLocation type="nucleomorph" evidence="2"/>
<organism evidence="2 3">
    <name type="scientific">Guillardia theta</name>
    <name type="common">Cryptophyte</name>
    <name type="synonym">Cryptomonas phi</name>
    <dbReference type="NCBI Taxonomy" id="55529"/>
    <lineage>
        <taxon>Eukaryota</taxon>
        <taxon>Cryptophyceae</taxon>
        <taxon>Pyrenomonadales</taxon>
        <taxon>Geminigeraceae</taxon>
        <taxon>Guillardia</taxon>
    </lineage>
</organism>
<feature type="transmembrane region" description="Helical" evidence="1">
    <location>
        <begin position="94"/>
        <end position="116"/>
    </location>
</feature>
<evidence type="ECO:0000313" key="2">
    <source>
        <dbReference type="EMBL" id="AAK39719.1"/>
    </source>
</evidence>
<dbReference type="GeneID" id="857192"/>
<keyword evidence="1" id="KW-0472">Membrane</keyword>
<keyword evidence="2" id="KW-0542">Nucleomorph</keyword>
<dbReference type="PIR" id="D90128">
    <property type="entry name" value="D90128"/>
</dbReference>
<proteinExistence type="predicted"/>
<evidence type="ECO:0000313" key="3">
    <source>
        <dbReference type="Proteomes" id="UP000242167"/>
    </source>
</evidence>
<name>Q98S63_GUITH</name>
<keyword evidence="1" id="KW-1133">Transmembrane helix</keyword>
<dbReference type="EMBL" id="AF083031">
    <property type="protein sequence ID" value="AAK39719.1"/>
    <property type="molecule type" value="Genomic_DNA"/>
</dbReference>
<feature type="transmembrane region" description="Helical" evidence="1">
    <location>
        <begin position="33"/>
        <end position="54"/>
    </location>
</feature>
<dbReference type="AlphaFoldDB" id="Q98S63"/>
<gene>
    <name evidence="2" type="primary">orf160</name>
</gene>
<protein>
    <submittedName>
        <fullName evidence="2">Uncharacterized protein</fullName>
    </submittedName>
</protein>
<accession>Q98S63</accession>
<keyword evidence="1" id="KW-0812">Transmembrane</keyword>
<dbReference type="Proteomes" id="UP000242167">
    <property type="component" value="Nucleomorph 3"/>
</dbReference>